<dbReference type="EMBL" id="FWDM01000010">
    <property type="protein sequence ID" value="SLM11194.1"/>
    <property type="molecule type" value="Genomic_DNA"/>
</dbReference>
<accession>A0A3P3XGK9</accession>
<proteinExistence type="predicted"/>
<feature type="domain" description="AAA" evidence="1">
    <location>
        <begin position="34"/>
        <end position="157"/>
    </location>
</feature>
<dbReference type="SUPFAM" id="SSF52540">
    <property type="entry name" value="P-loop containing nucleoside triphosphate hydrolases"/>
    <property type="match status" value="1"/>
</dbReference>
<reference evidence="2" key="1">
    <citation type="submission" date="2017-02" db="EMBL/GenBank/DDBJ databases">
        <authorList>
            <person name="Regsiter A."/>
            <person name="William W."/>
        </authorList>
    </citation>
    <scope>NUCLEOTIDE SEQUENCE</scope>
    <source>
        <strain evidence="2">Bib</strain>
    </source>
</reference>
<dbReference type="PANTHER" id="PTHR42990">
    <property type="entry name" value="ATPASE"/>
    <property type="match status" value="1"/>
</dbReference>
<dbReference type="InterPro" id="IPR041682">
    <property type="entry name" value="AAA_14"/>
</dbReference>
<evidence type="ECO:0000259" key="1">
    <source>
        <dbReference type="Pfam" id="PF13173"/>
    </source>
</evidence>
<dbReference type="Gene3D" id="3.40.50.300">
    <property type="entry name" value="P-loop containing nucleotide triphosphate hydrolases"/>
    <property type="match status" value="1"/>
</dbReference>
<dbReference type="PANTHER" id="PTHR42990:SF1">
    <property type="entry name" value="AAA+ ATPASE DOMAIN-CONTAINING PROTEIN"/>
    <property type="match status" value="1"/>
</dbReference>
<dbReference type="AlphaFoldDB" id="A0A3P3XGK9"/>
<protein>
    <recommendedName>
        <fullName evidence="1">AAA domain-containing protein</fullName>
    </recommendedName>
</protein>
<gene>
    <name evidence="2" type="ORF">SPIROBIBN47_180043</name>
</gene>
<organism evidence="2">
    <name type="scientific">uncultured spirochete</name>
    <dbReference type="NCBI Taxonomy" id="156406"/>
    <lineage>
        <taxon>Bacteria</taxon>
        <taxon>Pseudomonadati</taxon>
        <taxon>Spirochaetota</taxon>
        <taxon>Spirochaetia</taxon>
        <taxon>Spirochaetales</taxon>
        <taxon>environmental samples</taxon>
    </lineage>
</organism>
<evidence type="ECO:0000313" key="2">
    <source>
        <dbReference type="EMBL" id="SLM11194.1"/>
    </source>
</evidence>
<dbReference type="Pfam" id="PF13173">
    <property type="entry name" value="AAA_14"/>
    <property type="match status" value="1"/>
</dbReference>
<name>A0A3P3XGK9_9SPIR</name>
<dbReference type="InterPro" id="IPR027417">
    <property type="entry name" value="P-loop_NTPase"/>
</dbReference>
<sequence length="400" mass="45851">MSMEHLIEQFRHKVARTPMHFVRSIHDSIQWNARLIGIRGARGVGKTTLLLQHIKQTFAQDLNKVLYVSLDNLWFSDHSLLELADSFAKKGGTHLFLDEVHRYPSWSQILKNLYDDYPELFITFTGSSLLHLLDAKADLSRRAVVYTMQGLSFREYLALAANMAFPAFSLEKILSEHEAVSAEIVSQFKPFQFFPAYLQTGYYPYFAEEPDTYPLRLEETINMTLELELPLLRRLDIAYIPKLKQLLSIIAESAPFIPNISKLSEKIGLNRQTMLTYLGYLSEAKLIRPLYRDAHGVSALQKPNKLFLENTNLMYLFRKQSVDIGNARETFLANQLACGHELSFADTGDFIVDGSITIEVSGKNKTRKQIKDIPDSYVAADNIEYGFGRKIPLWLFGFLY</sequence>